<comment type="caution">
    <text evidence="5">The sequence shown here is derived from an EMBL/GenBank/DDBJ whole genome shotgun (WGS) entry which is preliminary data.</text>
</comment>
<dbReference type="CDD" id="cd03316">
    <property type="entry name" value="MR_like"/>
    <property type="match status" value="1"/>
</dbReference>
<dbReference type="Pfam" id="PF13378">
    <property type="entry name" value="MR_MLE_C"/>
    <property type="match status" value="1"/>
</dbReference>
<dbReference type="SUPFAM" id="SSF51604">
    <property type="entry name" value="Enolase C-terminal domain-like"/>
    <property type="match status" value="1"/>
</dbReference>
<feature type="domain" description="Mandelate racemase/muconate lactonizing enzyme C-terminal" evidence="4">
    <location>
        <begin position="137"/>
        <end position="238"/>
    </location>
</feature>
<dbReference type="Gene3D" id="3.20.20.120">
    <property type="entry name" value="Enolase-like C-terminal domain"/>
    <property type="match status" value="1"/>
</dbReference>
<gene>
    <name evidence="5" type="ORF">ACFQGL_12880</name>
</gene>
<accession>A0ABW1H3M5</accession>
<dbReference type="SMART" id="SM00922">
    <property type="entry name" value="MR_MLE"/>
    <property type="match status" value="1"/>
</dbReference>
<name>A0ABW1H3M5_9ACTN</name>
<organism evidence="5 6">
    <name type="scientific">Micromonospora vulcania</name>
    <dbReference type="NCBI Taxonomy" id="1441873"/>
    <lineage>
        <taxon>Bacteria</taxon>
        <taxon>Bacillati</taxon>
        <taxon>Actinomycetota</taxon>
        <taxon>Actinomycetes</taxon>
        <taxon>Micromonosporales</taxon>
        <taxon>Micromonosporaceae</taxon>
        <taxon>Micromonospora</taxon>
    </lineage>
</organism>
<evidence type="ECO:0000313" key="5">
    <source>
        <dbReference type="EMBL" id="MFC5924239.1"/>
    </source>
</evidence>
<dbReference type="InterPro" id="IPR013341">
    <property type="entry name" value="Mandelate_racemase_N_dom"/>
</dbReference>
<proteinExistence type="predicted"/>
<dbReference type="PANTHER" id="PTHR13794">
    <property type="entry name" value="ENOLASE SUPERFAMILY, MANDELATE RACEMASE"/>
    <property type="match status" value="1"/>
</dbReference>
<evidence type="ECO:0000256" key="3">
    <source>
        <dbReference type="ARBA" id="ARBA00022842"/>
    </source>
</evidence>
<dbReference type="InterPro" id="IPR013342">
    <property type="entry name" value="Mandelate_racemase_C"/>
</dbReference>
<dbReference type="Gene3D" id="3.30.390.10">
    <property type="entry name" value="Enolase-like, N-terminal domain"/>
    <property type="match status" value="1"/>
</dbReference>
<dbReference type="InterPro" id="IPR046945">
    <property type="entry name" value="RHMD-like"/>
</dbReference>
<evidence type="ECO:0000256" key="2">
    <source>
        <dbReference type="ARBA" id="ARBA00022723"/>
    </source>
</evidence>
<dbReference type="InterPro" id="IPR029065">
    <property type="entry name" value="Enolase_C-like"/>
</dbReference>
<keyword evidence="6" id="KW-1185">Reference proteome</keyword>
<dbReference type="InterPro" id="IPR029017">
    <property type="entry name" value="Enolase-like_N"/>
</dbReference>
<dbReference type="PANTHER" id="PTHR13794:SF58">
    <property type="entry name" value="MITOCHONDRIAL ENOLASE SUPERFAMILY MEMBER 1"/>
    <property type="match status" value="1"/>
</dbReference>
<keyword evidence="3" id="KW-0460">Magnesium</keyword>
<dbReference type="RefSeq" id="WP_377510517.1">
    <property type="nucleotide sequence ID" value="NZ_JBHSQS010000006.1"/>
</dbReference>
<protein>
    <submittedName>
        <fullName evidence="5">Mandelate racemase/muconate lactonizing enzyme family protein</fullName>
    </submittedName>
</protein>
<dbReference type="EMBL" id="JBHSQS010000006">
    <property type="protein sequence ID" value="MFC5924239.1"/>
    <property type="molecule type" value="Genomic_DNA"/>
</dbReference>
<evidence type="ECO:0000259" key="4">
    <source>
        <dbReference type="SMART" id="SM00922"/>
    </source>
</evidence>
<dbReference type="Pfam" id="PF02746">
    <property type="entry name" value="MR_MLE_N"/>
    <property type="match status" value="1"/>
</dbReference>
<keyword evidence="2" id="KW-0479">Metal-binding</keyword>
<dbReference type="SUPFAM" id="SSF54826">
    <property type="entry name" value="Enolase N-terminal domain-like"/>
    <property type="match status" value="1"/>
</dbReference>
<evidence type="ECO:0000256" key="1">
    <source>
        <dbReference type="ARBA" id="ARBA00001946"/>
    </source>
</evidence>
<dbReference type="InterPro" id="IPR036849">
    <property type="entry name" value="Enolase-like_C_sf"/>
</dbReference>
<sequence>MRITGYRTLSTLHRWNRPIGDVNGYVESGVTSIPLVLVDTDDGLTGVGLGNHDRLGSVFPALLGEDPRAVTALYDRMLAWAFKTGHGGATFGAIGALDMALWDLKAKAADQPLWRMLGARDRVVPGYASSLDGPLDDDELIRVQTAFAERGFRAVKLKGGLDLDGDLRRLALLRDVYTSTTGSVPRLMLDANESWSRKEAVAYVHRLEQQIDLAWIEEPVRRWDVDGHAMISRAVRAAVATGENLTGLEQFRPLIQAGAVDVLQTGSVWGITHFLRVAALAHAFDLPVSPVGYNANPLAHAAASIPNHLAIEVQDLTFPVGLTVDQEIVDGSLLLGDSPGLGYDVDEAAIAALADSMNWGGAAGPHVRPDRAGKRLLAPEPHLFASTSSAVDPTQDGHVHPH</sequence>
<dbReference type="Proteomes" id="UP001596226">
    <property type="component" value="Unassembled WGS sequence"/>
</dbReference>
<evidence type="ECO:0000313" key="6">
    <source>
        <dbReference type="Proteomes" id="UP001596226"/>
    </source>
</evidence>
<dbReference type="SFLD" id="SFLDS00001">
    <property type="entry name" value="Enolase"/>
    <property type="match status" value="1"/>
</dbReference>
<reference evidence="6" key="1">
    <citation type="journal article" date="2019" name="Int. J. Syst. Evol. Microbiol.">
        <title>The Global Catalogue of Microorganisms (GCM) 10K type strain sequencing project: providing services to taxonomists for standard genome sequencing and annotation.</title>
        <authorList>
            <consortium name="The Broad Institute Genomics Platform"/>
            <consortium name="The Broad Institute Genome Sequencing Center for Infectious Disease"/>
            <person name="Wu L."/>
            <person name="Ma J."/>
        </authorList>
    </citation>
    <scope>NUCLEOTIDE SEQUENCE [LARGE SCALE GENOMIC DNA]</scope>
    <source>
        <strain evidence="6">CGMCC 4.7144</strain>
    </source>
</reference>
<comment type="cofactor">
    <cofactor evidence="1">
        <name>Mg(2+)</name>
        <dbReference type="ChEBI" id="CHEBI:18420"/>
    </cofactor>
</comment>